<name>A0A9W8YQB6_9PEZI</name>
<proteinExistence type="inferred from homology"/>
<keyword evidence="4 7" id="KW-0472">Membrane</keyword>
<feature type="domain" description="Rhodopsin" evidence="8">
    <location>
        <begin position="31"/>
        <end position="272"/>
    </location>
</feature>
<keyword evidence="2 7" id="KW-0812">Transmembrane</keyword>
<evidence type="ECO:0000313" key="10">
    <source>
        <dbReference type="Proteomes" id="UP001140453"/>
    </source>
</evidence>
<comment type="similarity">
    <text evidence="5">Belongs to the SAT4 family.</text>
</comment>
<reference evidence="9" key="1">
    <citation type="submission" date="2022-10" db="EMBL/GenBank/DDBJ databases">
        <title>Tapping the CABI collections for fungal endophytes: first genome assemblies for Collariella, Neodidymelliopsis, Ascochyta clinopodiicola, Didymella pomorum, Didymosphaeria variabile, Neocosmospora piperis and Neocucurbitaria cava.</title>
        <authorList>
            <person name="Hill R."/>
        </authorList>
    </citation>
    <scope>NUCLEOTIDE SEQUENCE</scope>
    <source>
        <strain evidence="9">IMI 355082</strain>
    </source>
</reference>
<comment type="subcellular location">
    <subcellularLocation>
        <location evidence="1">Membrane</location>
        <topology evidence="1">Multi-pass membrane protein</topology>
    </subcellularLocation>
</comment>
<feature type="transmembrane region" description="Helical" evidence="7">
    <location>
        <begin position="244"/>
        <end position="267"/>
    </location>
</feature>
<evidence type="ECO:0000256" key="1">
    <source>
        <dbReference type="ARBA" id="ARBA00004141"/>
    </source>
</evidence>
<dbReference type="PANTHER" id="PTHR33048">
    <property type="entry name" value="PTH11-LIKE INTEGRAL MEMBRANE PROTEIN (AFU_ORTHOLOGUE AFUA_5G11245)"/>
    <property type="match status" value="1"/>
</dbReference>
<feature type="transmembrane region" description="Helical" evidence="7">
    <location>
        <begin position="133"/>
        <end position="157"/>
    </location>
</feature>
<dbReference type="PANTHER" id="PTHR33048:SF57">
    <property type="entry name" value="INTEGRAL MEMBRANE PROTEIN-RELATED"/>
    <property type="match status" value="1"/>
</dbReference>
<gene>
    <name evidence="9" type="ORF">N0V93_006763</name>
</gene>
<keyword evidence="10" id="KW-1185">Reference proteome</keyword>
<protein>
    <recommendedName>
        <fullName evidence="8">Rhodopsin domain-containing protein</fullName>
    </recommendedName>
</protein>
<feature type="transmembrane region" description="Helical" evidence="7">
    <location>
        <begin position="101"/>
        <end position="121"/>
    </location>
</feature>
<feature type="compositionally biased region" description="Polar residues" evidence="6">
    <location>
        <begin position="305"/>
        <end position="319"/>
    </location>
</feature>
<comment type="caution">
    <text evidence="9">The sequence shown here is derived from an EMBL/GenBank/DDBJ whole genome shotgun (WGS) entry which is preliminary data.</text>
</comment>
<feature type="transmembrane region" description="Helical" evidence="7">
    <location>
        <begin position="211"/>
        <end position="232"/>
    </location>
</feature>
<evidence type="ECO:0000256" key="7">
    <source>
        <dbReference type="SAM" id="Phobius"/>
    </source>
</evidence>
<dbReference type="AlphaFoldDB" id="A0A9W8YQB6"/>
<dbReference type="GO" id="GO:0016020">
    <property type="term" value="C:membrane"/>
    <property type="evidence" value="ECO:0007669"/>
    <property type="project" value="UniProtKB-SubCell"/>
</dbReference>
<feature type="region of interest" description="Disordered" evidence="6">
    <location>
        <begin position="299"/>
        <end position="319"/>
    </location>
</feature>
<evidence type="ECO:0000313" key="9">
    <source>
        <dbReference type="EMBL" id="KAJ4389297.1"/>
    </source>
</evidence>
<evidence type="ECO:0000256" key="2">
    <source>
        <dbReference type="ARBA" id="ARBA00022692"/>
    </source>
</evidence>
<dbReference type="InterPro" id="IPR049326">
    <property type="entry name" value="Rhodopsin_dom_fungi"/>
</dbReference>
<dbReference type="EMBL" id="JAPEVB010000004">
    <property type="protein sequence ID" value="KAJ4389297.1"/>
    <property type="molecule type" value="Genomic_DNA"/>
</dbReference>
<evidence type="ECO:0000256" key="6">
    <source>
        <dbReference type="SAM" id="MobiDB-lite"/>
    </source>
</evidence>
<evidence type="ECO:0000259" key="8">
    <source>
        <dbReference type="Pfam" id="PF20684"/>
    </source>
</evidence>
<dbReference type="Pfam" id="PF20684">
    <property type="entry name" value="Fung_rhodopsin"/>
    <property type="match status" value="1"/>
</dbReference>
<evidence type="ECO:0000256" key="5">
    <source>
        <dbReference type="ARBA" id="ARBA00038359"/>
    </source>
</evidence>
<dbReference type="InterPro" id="IPR052337">
    <property type="entry name" value="SAT4-like"/>
</dbReference>
<dbReference type="OrthoDB" id="5329176at2759"/>
<feature type="transmembrane region" description="Helical" evidence="7">
    <location>
        <begin position="177"/>
        <end position="199"/>
    </location>
</feature>
<evidence type="ECO:0000256" key="3">
    <source>
        <dbReference type="ARBA" id="ARBA00022989"/>
    </source>
</evidence>
<feature type="transmembrane region" description="Helical" evidence="7">
    <location>
        <begin position="46"/>
        <end position="70"/>
    </location>
</feature>
<keyword evidence="3 7" id="KW-1133">Transmembrane helix</keyword>
<accession>A0A9W8YQB6</accession>
<evidence type="ECO:0000256" key="4">
    <source>
        <dbReference type="ARBA" id="ARBA00023136"/>
    </source>
</evidence>
<feature type="transmembrane region" description="Helical" evidence="7">
    <location>
        <begin position="12"/>
        <end position="34"/>
    </location>
</feature>
<sequence length="400" mass="43956">MLRLPMVKTGQIALFTCSIIFAIIPTVAVVLRIIARRIANRRLDAADYLIFCAWILTIGLAICCALETVYGGFGWHRVDVVAEYGQQVITNYHIITLPLEIFWTLSISFSKLSLLTLYIKVFPLSRLTTVSKITWVGVALLAVSGALCTLLICQPIQYNWDLTLPGGHCGSQKSLFGIYGVLNLFTDLMVLGLPIPSLVGLKLPTLRKVGLVATFAIGFVTCIASVIRLVFLTSMDYLDITYSGIPFMLMTVVEPSLAVTLACVPLLRPILGKGDSRYSATGTRNYGASLSFRGLNTRDSENKSAQRASRMTRGRSSCPSVPAEMLQYQYEMGLSKEGVPVDIQELMPTTNGYHYQAQVSTGHESDGSSRGKSDEMEISPVSNIMIKQEWSVSNQVKQEV</sequence>
<dbReference type="Proteomes" id="UP001140453">
    <property type="component" value="Unassembled WGS sequence"/>
</dbReference>
<organism evidence="9 10">
    <name type="scientific">Gnomoniopsis smithogilvyi</name>
    <dbReference type="NCBI Taxonomy" id="1191159"/>
    <lineage>
        <taxon>Eukaryota</taxon>
        <taxon>Fungi</taxon>
        <taxon>Dikarya</taxon>
        <taxon>Ascomycota</taxon>
        <taxon>Pezizomycotina</taxon>
        <taxon>Sordariomycetes</taxon>
        <taxon>Sordariomycetidae</taxon>
        <taxon>Diaporthales</taxon>
        <taxon>Gnomoniaceae</taxon>
        <taxon>Gnomoniopsis</taxon>
    </lineage>
</organism>